<evidence type="ECO:0000259" key="4">
    <source>
        <dbReference type="Pfam" id="PF00535"/>
    </source>
</evidence>
<dbReference type="EMBL" id="QSLJ01000001">
    <property type="protein sequence ID" value="RHF38698.1"/>
    <property type="molecule type" value="Genomic_DNA"/>
</dbReference>
<dbReference type="InterPro" id="IPR001173">
    <property type="entry name" value="Glyco_trans_2-like"/>
</dbReference>
<evidence type="ECO:0000256" key="2">
    <source>
        <dbReference type="ARBA" id="ARBA00022676"/>
    </source>
</evidence>
<dbReference type="PANTHER" id="PTHR43685:SF5">
    <property type="entry name" value="GLYCOSYLTRANSFERASE EPSE-RELATED"/>
    <property type="match status" value="1"/>
</dbReference>
<protein>
    <submittedName>
        <fullName evidence="5">Glycosyltransferase</fullName>
    </submittedName>
</protein>
<dbReference type="Gene3D" id="3.90.550.10">
    <property type="entry name" value="Spore Coat Polysaccharide Biosynthesis Protein SpsA, Chain A"/>
    <property type="match status" value="1"/>
</dbReference>
<dbReference type="InterPro" id="IPR050834">
    <property type="entry name" value="Glycosyltransf_2"/>
</dbReference>
<dbReference type="RefSeq" id="WP_118103036.1">
    <property type="nucleotide sequence ID" value="NZ_CABJEU010000001.1"/>
</dbReference>
<feature type="domain" description="Glycosyltransferase 2-like" evidence="4">
    <location>
        <begin position="12"/>
        <end position="164"/>
    </location>
</feature>
<gene>
    <name evidence="5" type="ORF">DW682_03130</name>
</gene>
<keyword evidence="3 5" id="KW-0808">Transferase</keyword>
<dbReference type="AlphaFoldDB" id="A0A414NG26"/>
<evidence type="ECO:0000313" key="6">
    <source>
        <dbReference type="Proteomes" id="UP000283983"/>
    </source>
</evidence>
<sequence>MPFYAHDNSVAVLLPIYREHVSAVERAINSIAKQTYRDINLVVVADDPDNRALIDCVESLLDRIPIASRLIVNPENMGLSRSLNLALSSIDAPYVCRMDADDFSHPLRVERQLEYLLTNQLDLIGCYMNVCSESGDLLYKEDRLPVEPDSIKKALAYKNCVMHPTWLGKREVFSLGYRQVPLAEDLDFLIRAVLAGYSLGNCPECLFDYTLSTGSVSRNNQYRQFLVQDILTREYRNHRVVSQRALGSEVERKWRAADDVRYCSAVADLNVMLGHGSRADRVRATTRVFSAAVISQPFRKKILTNVVAAFIS</sequence>
<keyword evidence="2" id="KW-0328">Glycosyltransferase</keyword>
<evidence type="ECO:0000313" key="5">
    <source>
        <dbReference type="EMBL" id="RHF38698.1"/>
    </source>
</evidence>
<reference evidence="5 6" key="1">
    <citation type="submission" date="2018-08" db="EMBL/GenBank/DDBJ databases">
        <title>A genome reference for cultivated species of the human gut microbiota.</title>
        <authorList>
            <person name="Zou Y."/>
            <person name="Xue W."/>
            <person name="Luo G."/>
        </authorList>
    </citation>
    <scope>NUCLEOTIDE SEQUENCE [LARGE SCALE GENOMIC DNA]</scope>
    <source>
        <strain evidence="5 6">AM25-33</strain>
    </source>
</reference>
<organism evidence="5 6">
    <name type="scientific">Collinsella intestinalis</name>
    <dbReference type="NCBI Taxonomy" id="147207"/>
    <lineage>
        <taxon>Bacteria</taxon>
        <taxon>Bacillati</taxon>
        <taxon>Actinomycetota</taxon>
        <taxon>Coriobacteriia</taxon>
        <taxon>Coriobacteriales</taxon>
        <taxon>Coriobacteriaceae</taxon>
        <taxon>Collinsella</taxon>
    </lineage>
</organism>
<dbReference type="SUPFAM" id="SSF53448">
    <property type="entry name" value="Nucleotide-diphospho-sugar transferases"/>
    <property type="match status" value="1"/>
</dbReference>
<dbReference type="Proteomes" id="UP000283983">
    <property type="component" value="Unassembled WGS sequence"/>
</dbReference>
<keyword evidence="6" id="KW-1185">Reference proteome</keyword>
<evidence type="ECO:0000256" key="1">
    <source>
        <dbReference type="ARBA" id="ARBA00006739"/>
    </source>
</evidence>
<dbReference type="InParanoid" id="A0A414NG26"/>
<evidence type="ECO:0000256" key="3">
    <source>
        <dbReference type="ARBA" id="ARBA00022679"/>
    </source>
</evidence>
<dbReference type="GO" id="GO:0016757">
    <property type="term" value="F:glycosyltransferase activity"/>
    <property type="evidence" value="ECO:0007669"/>
    <property type="project" value="UniProtKB-KW"/>
</dbReference>
<name>A0A414NG26_9ACTN</name>
<comment type="similarity">
    <text evidence="1">Belongs to the glycosyltransferase 2 family.</text>
</comment>
<dbReference type="PANTHER" id="PTHR43685">
    <property type="entry name" value="GLYCOSYLTRANSFERASE"/>
    <property type="match status" value="1"/>
</dbReference>
<accession>A0A414NG26</accession>
<proteinExistence type="inferred from homology"/>
<dbReference type="InterPro" id="IPR029044">
    <property type="entry name" value="Nucleotide-diphossugar_trans"/>
</dbReference>
<dbReference type="Pfam" id="PF00535">
    <property type="entry name" value="Glycos_transf_2"/>
    <property type="match status" value="1"/>
</dbReference>
<comment type="caution">
    <text evidence="5">The sequence shown here is derived from an EMBL/GenBank/DDBJ whole genome shotgun (WGS) entry which is preliminary data.</text>
</comment>